<dbReference type="Proteomes" id="UP000248536">
    <property type="component" value="Chromosome"/>
</dbReference>
<proteinExistence type="predicted"/>
<dbReference type="KEGG" id="spon:HME9304_00578"/>
<dbReference type="OrthoDB" id="883248at2"/>
<accession>A0A2Z4LQR1</accession>
<feature type="chain" id="PRO_5016254708" description="DUF3575 domain-containing protein" evidence="1">
    <location>
        <begin position="19"/>
        <end position="175"/>
    </location>
</feature>
<reference evidence="2 3" key="1">
    <citation type="submission" date="2018-06" db="EMBL/GenBank/DDBJ databases">
        <title>Spongiibacterium sp. HME9304 Genome sequencing and assembly.</title>
        <authorList>
            <person name="Kang H."/>
            <person name="Kim H."/>
            <person name="Joh K."/>
        </authorList>
    </citation>
    <scope>NUCLEOTIDE SEQUENCE [LARGE SCALE GENOMIC DNA]</scope>
    <source>
        <strain evidence="2 3">HME9304</strain>
    </source>
</reference>
<evidence type="ECO:0000313" key="3">
    <source>
        <dbReference type="Proteomes" id="UP000248536"/>
    </source>
</evidence>
<evidence type="ECO:0008006" key="4">
    <source>
        <dbReference type="Google" id="ProtNLM"/>
    </source>
</evidence>
<sequence length="175" mass="19679">MKYSITIFLLVFHFLINAQTTHNVEGHQFKINIINLGLEYEIGIAQNQTLDFGAGLQFGANSAGYAFIPALNGQYRYYYNFERRLSKNKRVNGNSANYVAVSGTFFLEEVIIGNLDSGDGYFGFAGPVYGFQRTYPKGFNFNLEFGVGYYFDSFFDDDGFGPTISFSIGWVLGDK</sequence>
<keyword evidence="1" id="KW-0732">Signal</keyword>
<name>A0A2Z4LQR1_9FLAO</name>
<gene>
    <name evidence="2" type="ORF">HME9304_00578</name>
</gene>
<dbReference type="AlphaFoldDB" id="A0A2Z4LQR1"/>
<protein>
    <recommendedName>
        <fullName evidence="4">DUF3575 domain-containing protein</fullName>
    </recommendedName>
</protein>
<dbReference type="EMBL" id="CP030104">
    <property type="protein sequence ID" value="AWX43587.1"/>
    <property type="molecule type" value="Genomic_DNA"/>
</dbReference>
<organism evidence="2 3">
    <name type="scientific">Flagellimonas maritima</name>
    <dbReference type="NCBI Taxonomy" id="1383885"/>
    <lineage>
        <taxon>Bacteria</taxon>
        <taxon>Pseudomonadati</taxon>
        <taxon>Bacteroidota</taxon>
        <taxon>Flavobacteriia</taxon>
        <taxon>Flavobacteriales</taxon>
        <taxon>Flavobacteriaceae</taxon>
        <taxon>Flagellimonas</taxon>
    </lineage>
</organism>
<evidence type="ECO:0000256" key="1">
    <source>
        <dbReference type="SAM" id="SignalP"/>
    </source>
</evidence>
<evidence type="ECO:0000313" key="2">
    <source>
        <dbReference type="EMBL" id="AWX43587.1"/>
    </source>
</evidence>
<keyword evidence="3" id="KW-1185">Reference proteome</keyword>
<dbReference type="RefSeq" id="WP_112377151.1">
    <property type="nucleotide sequence ID" value="NZ_CP030104.1"/>
</dbReference>
<feature type="signal peptide" evidence="1">
    <location>
        <begin position="1"/>
        <end position="18"/>
    </location>
</feature>